<reference evidence="1 2" key="1">
    <citation type="submission" date="2019-08" db="EMBL/GenBank/DDBJ databases">
        <title>The genome sequence of a newly discovered highly antifungal drug resistant Aspergillus species, Aspergillus tanneri NIH 1004.</title>
        <authorList>
            <person name="Mounaud S."/>
            <person name="Singh I."/>
            <person name="Joardar V."/>
            <person name="Pakala S."/>
            <person name="Pakala S."/>
            <person name="Venepally P."/>
            <person name="Chung J.K."/>
            <person name="Losada L."/>
            <person name="Nierman W.C."/>
        </authorList>
    </citation>
    <scope>NUCLEOTIDE SEQUENCE [LARGE SCALE GENOMIC DNA]</scope>
    <source>
        <strain evidence="1 2">NIH1004</strain>
    </source>
</reference>
<dbReference type="Proteomes" id="UP000324241">
    <property type="component" value="Unassembled WGS sequence"/>
</dbReference>
<protein>
    <recommendedName>
        <fullName evidence="3">MULE transposase domain-containing protein</fullName>
    </recommendedName>
</protein>
<accession>A0A5M9NDD3</accession>
<gene>
    <name evidence="1" type="ORF">ATNIH1004_001622</name>
</gene>
<evidence type="ECO:0000313" key="2">
    <source>
        <dbReference type="Proteomes" id="UP000324241"/>
    </source>
</evidence>
<dbReference type="GeneID" id="54324324"/>
<dbReference type="RefSeq" id="XP_033432078.1">
    <property type="nucleotide sequence ID" value="XM_033566321.1"/>
</dbReference>
<name>A0A5M9NDD3_9EURO</name>
<comment type="caution">
    <text evidence="1">The sequence shown here is derived from an EMBL/GenBank/DDBJ whole genome shotgun (WGS) entry which is preliminary data.</text>
</comment>
<proteinExistence type="predicted"/>
<organism evidence="1 2">
    <name type="scientific">Aspergillus tanneri</name>
    <dbReference type="NCBI Taxonomy" id="1220188"/>
    <lineage>
        <taxon>Eukaryota</taxon>
        <taxon>Fungi</taxon>
        <taxon>Dikarya</taxon>
        <taxon>Ascomycota</taxon>
        <taxon>Pezizomycotina</taxon>
        <taxon>Eurotiomycetes</taxon>
        <taxon>Eurotiomycetidae</taxon>
        <taxon>Eurotiales</taxon>
        <taxon>Aspergillaceae</taxon>
        <taxon>Aspergillus</taxon>
        <taxon>Aspergillus subgen. Circumdati</taxon>
    </lineage>
</organism>
<evidence type="ECO:0008006" key="3">
    <source>
        <dbReference type="Google" id="ProtNLM"/>
    </source>
</evidence>
<dbReference type="VEuPathDB" id="FungiDB:EYZ11_009881"/>
<evidence type="ECO:0000313" key="1">
    <source>
        <dbReference type="EMBL" id="KAA8652717.1"/>
    </source>
</evidence>
<dbReference type="OrthoDB" id="4492681at2759"/>
<dbReference type="AlphaFoldDB" id="A0A5M9NDD3"/>
<dbReference type="VEuPathDB" id="FungiDB:EYZ11_005699"/>
<sequence length="452" mass="51770">MSEQYQPPSGTRSRVLACINRQSGPNVDDHMIKNLEFSNNTDIDLLVSLINQRVHDNIEECGVMDANITRKDDCGFDHPSGPQKLIHLGCKVVFNLIVPKNLHECPYILLTSHGKHEHPPPPPIKAPPELIADIRELIQSLQNPDLTLSSFLRSPELQALCQRYDVNHITDLHQSFVNMDRFTLIIQKAKLILYPEGQGLMGLQWMRNRRPEIKDYVREVFQDGDTIIIICALDSQLHLLQSVSSFEIDMGWKRLRSNNLKEVVFAIMSRDHGKSKRTNGSNEDWQWHVEHVMIFCRIHFLRGVEEVVGKCQQHTELFKRMMALLDCESEEDYIELVQHLLHTADPDSKQEGWALHKADPVIAAGLNKSRSRMDSEDFDEATAHTNAAEQTHEKGLAMGRALSIVKAVQTGYHLDKRDMAQYDTRDLYGIRHSYSKRSGSDLFAESLRRGRK</sequence>
<dbReference type="EMBL" id="QUQM01000002">
    <property type="protein sequence ID" value="KAA8652717.1"/>
    <property type="molecule type" value="Genomic_DNA"/>
</dbReference>